<gene>
    <name evidence="1" type="ORF">NOCA2350072</name>
</gene>
<dbReference type="AlphaFoldDB" id="A0A2P2C3L1"/>
<evidence type="ECO:0000313" key="1">
    <source>
        <dbReference type="EMBL" id="CUR56579.1"/>
    </source>
</evidence>
<sequence>MNAQRDAECLLRPALVEGEVAQQSEVAWVKGEGGETLSEPPMPVRPQLGQQESSAVTHAVWLGRLSAAEIWRHDSTIVQTRTVYFVDSSSSDIYWE</sequence>
<proteinExistence type="predicted"/>
<reference evidence="1" key="1">
    <citation type="submission" date="2015-08" db="EMBL/GenBank/DDBJ databases">
        <authorList>
            <person name="Babu N.S."/>
            <person name="Beckwith C.J."/>
            <person name="Beseler K.G."/>
            <person name="Brison A."/>
            <person name="Carone J.V."/>
            <person name="Caskin T.P."/>
            <person name="Diamond M."/>
            <person name="Durham M.E."/>
            <person name="Foxe J.M."/>
            <person name="Go M."/>
            <person name="Henderson B.A."/>
            <person name="Jones I.B."/>
            <person name="McGettigan J.A."/>
            <person name="Micheletti S.J."/>
            <person name="Nasrallah M.E."/>
            <person name="Ortiz D."/>
            <person name="Piller C.R."/>
            <person name="Privatt S.R."/>
            <person name="Schneider S.L."/>
            <person name="Sharp S."/>
            <person name="Smith T.C."/>
            <person name="Stanton J.D."/>
            <person name="Ullery H.E."/>
            <person name="Wilson R.J."/>
            <person name="Serrano M.G."/>
            <person name="Buck G."/>
            <person name="Lee V."/>
            <person name="Wang Y."/>
            <person name="Carvalho R."/>
            <person name="Voegtly L."/>
            <person name="Shi R."/>
            <person name="Duckworth R."/>
            <person name="Johnson A."/>
            <person name="Loviza R."/>
            <person name="Walstead R."/>
            <person name="Shah Z."/>
            <person name="Kiflezghi M."/>
            <person name="Wade K."/>
            <person name="Ball S.L."/>
            <person name="Bradley K.W."/>
            <person name="Asai D.J."/>
            <person name="Bowman C.A."/>
            <person name="Russell D.A."/>
            <person name="Pope W.H."/>
            <person name="Jacobs-Sera D."/>
            <person name="Hendrix R.W."/>
            <person name="Hatfull G.F."/>
        </authorList>
    </citation>
    <scope>NUCLEOTIDE SEQUENCE</scope>
</reference>
<protein>
    <submittedName>
        <fullName evidence="1">Uncharacterized protein</fullName>
    </submittedName>
</protein>
<organism evidence="1">
    <name type="scientific">metagenome</name>
    <dbReference type="NCBI Taxonomy" id="256318"/>
    <lineage>
        <taxon>unclassified sequences</taxon>
        <taxon>metagenomes</taxon>
    </lineage>
</organism>
<name>A0A2P2C3L1_9ZZZZ</name>
<dbReference type="EMBL" id="CZKA01000029">
    <property type="protein sequence ID" value="CUR56579.1"/>
    <property type="molecule type" value="Genomic_DNA"/>
</dbReference>
<accession>A0A2P2C3L1</accession>